<sequence>MFYLKPLPFNYFKLKKSLIYRSISGLNIWNEDLTPEIKHKIENHWRNKLPVEKYNEKSNKEKYYVLSMFPYPSGHLHMGHVRVYTISDSVARFQKMNGKNVIHPIGWDAFGLPAENAAVERNVAASDWTYENIKYMKEQLKQLGTSFEWDRELATCDPKYYKWTQELFLKLYDAGLVYQKQAEVNWDPIDQTVLADEQVDENGKSWRSGAKVEKKSLRQWFVKTRKFAKSLLDGLDDPSLKDWRDITKLQKHWIGECNGISLDFSLVGRKDDFLSMWSDKPEYMEHAAFIAVRKASQFGASAGSDLDASTRLLDLKAVNPLNGKEIPILATDSLEYQESCDTYLGIPMVNSADKQFADNFNLSYERNGEPDIDKAKSKGFVSSAKLRDWLISRQRYWGTPIPIIHCDKCGPQPVPREQLPVKLPVSTSTTKTGSLLAQNEEWLKTECPKCGGAAKRESDTMDTFVDSTWYFLRYLNPNYEKDMFDVERAKTMFPVDLYIGGKEHAVLHLYYARFISHFLHSLGLLPEREPFKRLLVQGMVMGRSFRVKGTGQYLHESMVNIINVKKNKAEKKETGEPVTMQWEKMSKSKHNGVDPSDMFKEYGVDTTRLLILADVAPTSHRNWNSNTFPGILGWQRRLWLTVGDFIKHRTAMPEISSQDEFRAQEDYMFDSRNYYVKGATFNYCDSQQISVAISKMQGLTNSLRRAPPSVFARGHQFERALACQIILLAPIAPHFASELWSGFLSAPNRLNQSNEIDWNANILKQTWPDIDYEYNLDLVFQVNGCENAVMKFPRKEIEMLCKDEAIALAFEQKEVQETLKRRTVLDVQYVMHKGYESVVNIITTNPPPKNGQKNEMVGEIS</sequence>
<evidence type="ECO:0000256" key="4">
    <source>
        <dbReference type="ARBA" id="ARBA00022741"/>
    </source>
</evidence>
<dbReference type="PRINTS" id="PR00985">
    <property type="entry name" value="TRNASYNTHLEU"/>
</dbReference>
<comment type="similarity">
    <text evidence="1 10">Belongs to the class-I aminoacyl-tRNA synthetase family.</text>
</comment>
<name>A0ABM1MTC4_NICVS</name>
<dbReference type="GO" id="GO:0016874">
    <property type="term" value="F:ligase activity"/>
    <property type="evidence" value="ECO:0007669"/>
    <property type="project" value="UniProtKB-KW"/>
</dbReference>
<gene>
    <name evidence="14" type="primary">LOC108563605</name>
</gene>
<dbReference type="Proteomes" id="UP000695000">
    <property type="component" value="Unplaced"/>
</dbReference>
<reference evidence="14" key="1">
    <citation type="submission" date="2025-08" db="UniProtKB">
        <authorList>
            <consortium name="RefSeq"/>
        </authorList>
    </citation>
    <scope>IDENTIFICATION</scope>
    <source>
        <tissue evidence="14">Whole Larva</tissue>
    </source>
</reference>
<dbReference type="CDD" id="cd00812">
    <property type="entry name" value="LeuRS_core"/>
    <property type="match status" value="1"/>
</dbReference>
<dbReference type="SUPFAM" id="SSF52374">
    <property type="entry name" value="Nucleotidylyl transferase"/>
    <property type="match status" value="1"/>
</dbReference>
<dbReference type="PROSITE" id="PS00178">
    <property type="entry name" value="AA_TRNA_LIGASE_I"/>
    <property type="match status" value="1"/>
</dbReference>
<dbReference type="InterPro" id="IPR002300">
    <property type="entry name" value="aa-tRNA-synth_Ia"/>
</dbReference>
<keyword evidence="5 10" id="KW-0067">ATP-binding</keyword>
<dbReference type="InterPro" id="IPR009080">
    <property type="entry name" value="tRNAsynth_Ia_anticodon-bd"/>
</dbReference>
<evidence type="ECO:0000256" key="8">
    <source>
        <dbReference type="ARBA" id="ARBA00030520"/>
    </source>
</evidence>
<feature type="domain" description="Aminoacyl-tRNA synthetase class Ia" evidence="11">
    <location>
        <begin position="384"/>
        <end position="542"/>
    </location>
</feature>
<keyword evidence="7 10" id="KW-0030">Aminoacyl-tRNA synthetase</keyword>
<protein>
    <recommendedName>
        <fullName evidence="2">leucine--tRNA ligase</fullName>
        <ecNumber evidence="2">6.1.1.4</ecNumber>
    </recommendedName>
    <alternativeName>
        <fullName evidence="8">Leucyl-tRNA synthetase</fullName>
    </alternativeName>
</protein>
<accession>A0ABM1MTC4</accession>
<dbReference type="SUPFAM" id="SSF47323">
    <property type="entry name" value="Anticodon-binding domain of a subclass of class I aminoacyl-tRNA synthetases"/>
    <property type="match status" value="1"/>
</dbReference>
<feature type="domain" description="Aminoacyl-tRNA synthetase class Ia" evidence="11">
    <location>
        <begin position="43"/>
        <end position="238"/>
    </location>
</feature>
<evidence type="ECO:0000256" key="10">
    <source>
        <dbReference type="RuleBase" id="RU363035"/>
    </source>
</evidence>
<dbReference type="InterPro" id="IPR002302">
    <property type="entry name" value="Leu-tRNA-ligase"/>
</dbReference>
<evidence type="ECO:0000256" key="7">
    <source>
        <dbReference type="ARBA" id="ARBA00023146"/>
    </source>
</evidence>
<feature type="domain" description="Methionyl/Valyl/Leucyl/Isoleucyl-tRNA synthetase anticodon-binding" evidence="12">
    <location>
        <begin position="722"/>
        <end position="784"/>
    </location>
</feature>
<dbReference type="Gene3D" id="2.20.28.290">
    <property type="match status" value="1"/>
</dbReference>
<evidence type="ECO:0000313" key="13">
    <source>
        <dbReference type="Proteomes" id="UP000695000"/>
    </source>
</evidence>
<evidence type="ECO:0000256" key="1">
    <source>
        <dbReference type="ARBA" id="ARBA00005594"/>
    </source>
</evidence>
<evidence type="ECO:0000256" key="3">
    <source>
        <dbReference type="ARBA" id="ARBA00022598"/>
    </source>
</evidence>
<dbReference type="EC" id="6.1.1.4" evidence="2"/>
<evidence type="ECO:0000256" key="2">
    <source>
        <dbReference type="ARBA" id="ARBA00013164"/>
    </source>
</evidence>
<evidence type="ECO:0000256" key="5">
    <source>
        <dbReference type="ARBA" id="ARBA00022840"/>
    </source>
</evidence>
<dbReference type="Gene3D" id="1.10.730.10">
    <property type="entry name" value="Isoleucyl-tRNA Synthetase, Domain 1"/>
    <property type="match status" value="2"/>
</dbReference>
<evidence type="ECO:0000256" key="9">
    <source>
        <dbReference type="ARBA" id="ARBA00047469"/>
    </source>
</evidence>
<dbReference type="Pfam" id="PF08264">
    <property type="entry name" value="Anticodon_1"/>
    <property type="match status" value="1"/>
</dbReference>
<dbReference type="InterPro" id="IPR001412">
    <property type="entry name" value="aa-tRNA-synth_I_CS"/>
</dbReference>
<keyword evidence="6 10" id="KW-0648">Protein biosynthesis</keyword>
<keyword evidence="4 10" id="KW-0547">Nucleotide-binding</keyword>
<evidence type="ECO:0000313" key="14">
    <source>
        <dbReference type="RefSeq" id="XP_017777824.1"/>
    </source>
</evidence>
<evidence type="ECO:0000259" key="11">
    <source>
        <dbReference type="Pfam" id="PF00133"/>
    </source>
</evidence>
<dbReference type="InterPro" id="IPR014729">
    <property type="entry name" value="Rossmann-like_a/b/a_fold"/>
</dbReference>
<dbReference type="RefSeq" id="XP_017777824.1">
    <property type="nucleotide sequence ID" value="XM_017922335.1"/>
</dbReference>
<comment type="catalytic activity">
    <reaction evidence="9">
        <text>tRNA(Leu) + L-leucine + ATP = L-leucyl-tRNA(Leu) + AMP + diphosphate</text>
        <dbReference type="Rhea" id="RHEA:11688"/>
        <dbReference type="Rhea" id="RHEA-COMP:9613"/>
        <dbReference type="Rhea" id="RHEA-COMP:9622"/>
        <dbReference type="ChEBI" id="CHEBI:30616"/>
        <dbReference type="ChEBI" id="CHEBI:33019"/>
        <dbReference type="ChEBI" id="CHEBI:57427"/>
        <dbReference type="ChEBI" id="CHEBI:78442"/>
        <dbReference type="ChEBI" id="CHEBI:78494"/>
        <dbReference type="ChEBI" id="CHEBI:456215"/>
        <dbReference type="EC" id="6.1.1.4"/>
    </reaction>
</comment>
<feature type="domain" description="Aminoacyl-tRNA synthetase class Ia" evidence="11">
    <location>
        <begin position="583"/>
        <end position="612"/>
    </location>
</feature>
<evidence type="ECO:0000256" key="6">
    <source>
        <dbReference type="ARBA" id="ARBA00022917"/>
    </source>
</evidence>
<dbReference type="GeneID" id="108563605"/>
<dbReference type="Gene3D" id="3.40.50.620">
    <property type="entry name" value="HUPs"/>
    <property type="match status" value="2"/>
</dbReference>
<dbReference type="Pfam" id="PF00133">
    <property type="entry name" value="tRNA-synt_1"/>
    <property type="match status" value="3"/>
</dbReference>
<dbReference type="PANTHER" id="PTHR43740">
    <property type="entry name" value="LEUCYL-TRNA SYNTHETASE"/>
    <property type="match status" value="1"/>
</dbReference>
<dbReference type="PANTHER" id="PTHR43740:SF2">
    <property type="entry name" value="LEUCINE--TRNA LIGASE, MITOCHONDRIAL"/>
    <property type="match status" value="1"/>
</dbReference>
<organism evidence="13 14">
    <name type="scientific">Nicrophorus vespilloides</name>
    <name type="common">Boreal carrion beetle</name>
    <dbReference type="NCBI Taxonomy" id="110193"/>
    <lineage>
        <taxon>Eukaryota</taxon>
        <taxon>Metazoa</taxon>
        <taxon>Ecdysozoa</taxon>
        <taxon>Arthropoda</taxon>
        <taxon>Hexapoda</taxon>
        <taxon>Insecta</taxon>
        <taxon>Pterygota</taxon>
        <taxon>Neoptera</taxon>
        <taxon>Endopterygota</taxon>
        <taxon>Coleoptera</taxon>
        <taxon>Polyphaga</taxon>
        <taxon>Staphyliniformia</taxon>
        <taxon>Silphidae</taxon>
        <taxon>Nicrophorinae</taxon>
        <taxon>Nicrophorus</taxon>
    </lineage>
</organism>
<dbReference type="InterPro" id="IPR013155">
    <property type="entry name" value="M/V/L/I-tRNA-synth_anticd-bd"/>
</dbReference>
<proteinExistence type="inferred from homology"/>
<keyword evidence="13" id="KW-1185">Reference proteome</keyword>
<evidence type="ECO:0000259" key="12">
    <source>
        <dbReference type="Pfam" id="PF08264"/>
    </source>
</evidence>
<keyword evidence="3 10" id="KW-0436">Ligase</keyword>